<dbReference type="PANTHER" id="PTHR47561:SF1">
    <property type="entry name" value="POLYSACCHARIDE DEACETYLASE FAMILY PROTEIN (AFU_ORTHOLOGUE AFUA_6G05030)"/>
    <property type="match status" value="1"/>
</dbReference>
<gene>
    <name evidence="6" type="ORF">EDC64_101324</name>
</gene>
<dbReference type="OrthoDB" id="9784220at2"/>
<dbReference type="PANTHER" id="PTHR47561">
    <property type="entry name" value="POLYSACCHARIDE DEACETYLASE FAMILY PROTEIN (AFU_ORTHOLOGUE AFUA_6G05030)"/>
    <property type="match status" value="1"/>
</dbReference>
<name>A0A4R3M8W5_9HYPH</name>
<dbReference type="InterPro" id="IPR011330">
    <property type="entry name" value="Glyco_hydro/deAcase_b/a-brl"/>
</dbReference>
<dbReference type="GO" id="GO:0005975">
    <property type="term" value="P:carbohydrate metabolic process"/>
    <property type="evidence" value="ECO:0007669"/>
    <property type="project" value="InterPro"/>
</dbReference>
<dbReference type="InterPro" id="IPR002509">
    <property type="entry name" value="NODB_dom"/>
</dbReference>
<comment type="similarity">
    <text evidence="2">Belongs to the polysaccharide deacetylase family.</text>
</comment>
<sequence>MSDIFPVVFGICLDAEAAWIGRDPRNASKPVLLSNGTFGIYEGLLPLLDLLDEKGVTASFFVPGLATERHPDAVRAVAARGHEIGSHGQNHRAVSGLDEAEERAELAGGIDALEKVLGTRPTAWRSAGWDWSERTLDLALEAGVTVSTNFHDRARPYRHTKDGAPVPLVEVPVQWHLADAPFFTYGGQVGRVIRPAAEVQTIWEEEFDGLYDWPGAFYHLTLHVELIGHPGRLKMLARHIDTLKARPRVRFMTASELAATVA</sequence>
<dbReference type="RefSeq" id="WP_132029085.1">
    <property type="nucleotide sequence ID" value="NZ_SMAI01000001.1"/>
</dbReference>
<evidence type="ECO:0000259" key="5">
    <source>
        <dbReference type="PROSITE" id="PS51677"/>
    </source>
</evidence>
<dbReference type="EMBL" id="SMAI01000001">
    <property type="protein sequence ID" value="TCT07805.1"/>
    <property type="molecule type" value="Genomic_DNA"/>
</dbReference>
<proteinExistence type="inferred from homology"/>
<comment type="function">
    <text evidence="1">Is involved in generating a small heat-stable compound (Nod), an acylated oligomer of N-acetylglucosamine, that stimulates mitosis in various plant protoplasts.</text>
</comment>
<evidence type="ECO:0000256" key="4">
    <source>
        <dbReference type="ARBA" id="ARBA00032976"/>
    </source>
</evidence>
<reference evidence="6 7" key="1">
    <citation type="submission" date="2019-03" db="EMBL/GenBank/DDBJ databases">
        <title>Genomic Encyclopedia of Type Strains, Phase IV (KMG-IV): sequencing the most valuable type-strain genomes for metagenomic binning, comparative biology and taxonomic classification.</title>
        <authorList>
            <person name="Goeker M."/>
        </authorList>
    </citation>
    <scope>NUCLEOTIDE SEQUENCE [LARGE SCALE GENOMIC DNA]</scope>
    <source>
        <strain evidence="6 7">DSM 9035</strain>
    </source>
</reference>
<evidence type="ECO:0000256" key="2">
    <source>
        <dbReference type="ARBA" id="ARBA00010973"/>
    </source>
</evidence>
<organism evidence="6 7">
    <name type="scientific">Aquabacter spiritensis</name>
    <dbReference type="NCBI Taxonomy" id="933073"/>
    <lineage>
        <taxon>Bacteria</taxon>
        <taxon>Pseudomonadati</taxon>
        <taxon>Pseudomonadota</taxon>
        <taxon>Alphaproteobacteria</taxon>
        <taxon>Hyphomicrobiales</taxon>
        <taxon>Xanthobacteraceae</taxon>
        <taxon>Aquabacter</taxon>
    </lineage>
</organism>
<evidence type="ECO:0000256" key="1">
    <source>
        <dbReference type="ARBA" id="ARBA00003236"/>
    </source>
</evidence>
<dbReference type="Gene3D" id="3.20.20.370">
    <property type="entry name" value="Glycoside hydrolase/deacetylase"/>
    <property type="match status" value="1"/>
</dbReference>
<dbReference type="AlphaFoldDB" id="A0A4R3M8W5"/>
<dbReference type="Pfam" id="PF01522">
    <property type="entry name" value="Polysacc_deac_1"/>
    <property type="match status" value="1"/>
</dbReference>
<keyword evidence="7" id="KW-1185">Reference proteome</keyword>
<dbReference type="GO" id="GO:0016810">
    <property type="term" value="F:hydrolase activity, acting on carbon-nitrogen (but not peptide) bonds"/>
    <property type="evidence" value="ECO:0007669"/>
    <property type="project" value="InterPro"/>
</dbReference>
<accession>A0A4R3M8W5</accession>
<feature type="domain" description="NodB homology" evidence="5">
    <location>
        <begin position="28"/>
        <end position="262"/>
    </location>
</feature>
<dbReference type="Proteomes" id="UP000294664">
    <property type="component" value="Unassembled WGS sequence"/>
</dbReference>
<comment type="caution">
    <text evidence="6">The sequence shown here is derived from an EMBL/GenBank/DDBJ whole genome shotgun (WGS) entry which is preliminary data.</text>
</comment>
<protein>
    <recommendedName>
        <fullName evidence="3">Chitooligosaccharide deacetylase</fullName>
    </recommendedName>
    <alternativeName>
        <fullName evidence="4">Nodulation protein B</fullName>
    </alternativeName>
</protein>
<evidence type="ECO:0000256" key="3">
    <source>
        <dbReference type="ARBA" id="ARBA00020071"/>
    </source>
</evidence>
<dbReference type="SUPFAM" id="SSF88713">
    <property type="entry name" value="Glycoside hydrolase/deacetylase"/>
    <property type="match status" value="1"/>
</dbReference>
<evidence type="ECO:0000313" key="6">
    <source>
        <dbReference type="EMBL" id="TCT07805.1"/>
    </source>
</evidence>
<evidence type="ECO:0000313" key="7">
    <source>
        <dbReference type="Proteomes" id="UP000294664"/>
    </source>
</evidence>
<dbReference type="PROSITE" id="PS51677">
    <property type="entry name" value="NODB"/>
    <property type="match status" value="1"/>
</dbReference>